<evidence type="ECO:0000313" key="6">
    <source>
        <dbReference type="EMBL" id="SFK58842.1"/>
    </source>
</evidence>
<dbReference type="EMBL" id="FOSQ01000004">
    <property type="protein sequence ID" value="SFK58842.1"/>
    <property type="molecule type" value="Genomic_DNA"/>
</dbReference>
<evidence type="ECO:0000256" key="4">
    <source>
        <dbReference type="ARBA" id="ARBA00023163"/>
    </source>
</evidence>
<dbReference type="FunFam" id="1.10.10.10:FF:000001">
    <property type="entry name" value="LysR family transcriptional regulator"/>
    <property type="match status" value="1"/>
</dbReference>
<dbReference type="Pfam" id="PF00126">
    <property type="entry name" value="HTH_1"/>
    <property type="match status" value="1"/>
</dbReference>
<dbReference type="InterPro" id="IPR058163">
    <property type="entry name" value="LysR-type_TF_proteobact-type"/>
</dbReference>
<dbReference type="InterPro" id="IPR036388">
    <property type="entry name" value="WH-like_DNA-bd_sf"/>
</dbReference>
<dbReference type="SUPFAM" id="SSF46785">
    <property type="entry name" value="Winged helix' DNA-binding domain"/>
    <property type="match status" value="1"/>
</dbReference>
<keyword evidence="7" id="KW-1185">Reference proteome</keyword>
<evidence type="ECO:0000256" key="2">
    <source>
        <dbReference type="ARBA" id="ARBA00023015"/>
    </source>
</evidence>
<dbReference type="Proteomes" id="UP000199473">
    <property type="component" value="Unassembled WGS sequence"/>
</dbReference>
<comment type="similarity">
    <text evidence="1">Belongs to the LysR transcriptional regulatory family.</text>
</comment>
<keyword evidence="2" id="KW-0805">Transcription regulation</keyword>
<organism evidence="6 7">
    <name type="scientific">Falsiroseomonas stagni DSM 19981</name>
    <dbReference type="NCBI Taxonomy" id="1123062"/>
    <lineage>
        <taxon>Bacteria</taxon>
        <taxon>Pseudomonadati</taxon>
        <taxon>Pseudomonadota</taxon>
        <taxon>Alphaproteobacteria</taxon>
        <taxon>Acetobacterales</taxon>
        <taxon>Roseomonadaceae</taxon>
        <taxon>Falsiroseomonas</taxon>
    </lineage>
</organism>
<dbReference type="AlphaFoldDB" id="A0A1I4AQN4"/>
<sequence length="294" mass="30861">MNSDDLRVFLRVAEARSLSRAAAVLRRPKSSVSRQLARLEEEAGAMLVERGRDGIRLTDAGRVLLDHARQVAALIDGAAAAVQASLVTPRGVLRVNAPHLFATHFLAPRLPGFLAAHPGVTVVLDVAPVPVGAQAAEPDVMIRVGPLEDSSLIARRLGNSEVRLYATPAALHGLAPDVAVALIRDAGLAEAAPLGHHRSIVAFEEGRPVRRMEALEPLVRHGIVMAGAGAAWLPAFLCRAAAARGDLVDLTPGAPLGPIALHALFSAEGGTSPKVRAFLDFLTRTMDVLEAGKA</sequence>
<evidence type="ECO:0000313" key="7">
    <source>
        <dbReference type="Proteomes" id="UP000199473"/>
    </source>
</evidence>
<dbReference type="Gene3D" id="3.40.190.290">
    <property type="match status" value="1"/>
</dbReference>
<dbReference type="Pfam" id="PF03466">
    <property type="entry name" value="LysR_substrate"/>
    <property type="match status" value="1"/>
</dbReference>
<evidence type="ECO:0000259" key="5">
    <source>
        <dbReference type="PROSITE" id="PS50931"/>
    </source>
</evidence>
<keyword evidence="3 6" id="KW-0238">DNA-binding</keyword>
<evidence type="ECO:0000256" key="3">
    <source>
        <dbReference type="ARBA" id="ARBA00023125"/>
    </source>
</evidence>
<dbReference type="RefSeq" id="WP_175533902.1">
    <property type="nucleotide sequence ID" value="NZ_FOSQ01000004.1"/>
</dbReference>
<proteinExistence type="inferred from homology"/>
<evidence type="ECO:0000256" key="1">
    <source>
        <dbReference type="ARBA" id="ARBA00009437"/>
    </source>
</evidence>
<gene>
    <name evidence="6" type="ORF">SAMN02745775_10487</name>
</gene>
<dbReference type="InterPro" id="IPR005119">
    <property type="entry name" value="LysR_subst-bd"/>
</dbReference>
<dbReference type="InterPro" id="IPR000847">
    <property type="entry name" value="LysR_HTH_N"/>
</dbReference>
<dbReference type="GO" id="GO:0043565">
    <property type="term" value="F:sequence-specific DNA binding"/>
    <property type="evidence" value="ECO:0007669"/>
    <property type="project" value="TreeGrafter"/>
</dbReference>
<dbReference type="PANTHER" id="PTHR30537">
    <property type="entry name" value="HTH-TYPE TRANSCRIPTIONAL REGULATOR"/>
    <property type="match status" value="1"/>
</dbReference>
<name>A0A1I4AQN4_9PROT</name>
<keyword evidence="4" id="KW-0804">Transcription</keyword>
<dbReference type="GO" id="GO:0003700">
    <property type="term" value="F:DNA-binding transcription factor activity"/>
    <property type="evidence" value="ECO:0007669"/>
    <property type="project" value="InterPro"/>
</dbReference>
<protein>
    <submittedName>
        <fullName evidence="6">DNA-binding transcriptional regulator, LysR family</fullName>
    </submittedName>
</protein>
<dbReference type="GO" id="GO:0006351">
    <property type="term" value="P:DNA-templated transcription"/>
    <property type="evidence" value="ECO:0007669"/>
    <property type="project" value="TreeGrafter"/>
</dbReference>
<dbReference type="STRING" id="1123062.SAMN02745775_10487"/>
<dbReference type="PANTHER" id="PTHR30537:SF3">
    <property type="entry name" value="TRANSCRIPTIONAL REGULATORY PROTEIN"/>
    <property type="match status" value="1"/>
</dbReference>
<dbReference type="SUPFAM" id="SSF53850">
    <property type="entry name" value="Periplasmic binding protein-like II"/>
    <property type="match status" value="1"/>
</dbReference>
<accession>A0A1I4AQN4</accession>
<reference evidence="6 7" key="1">
    <citation type="submission" date="2016-10" db="EMBL/GenBank/DDBJ databases">
        <authorList>
            <person name="de Groot N.N."/>
        </authorList>
    </citation>
    <scope>NUCLEOTIDE SEQUENCE [LARGE SCALE GENOMIC DNA]</scope>
    <source>
        <strain evidence="6 7">DSM 19981</strain>
    </source>
</reference>
<feature type="domain" description="HTH lysR-type" evidence="5">
    <location>
        <begin position="1"/>
        <end position="58"/>
    </location>
</feature>
<dbReference type="PROSITE" id="PS50931">
    <property type="entry name" value="HTH_LYSR"/>
    <property type="match status" value="1"/>
</dbReference>
<dbReference type="InterPro" id="IPR036390">
    <property type="entry name" value="WH_DNA-bd_sf"/>
</dbReference>
<dbReference type="Gene3D" id="1.10.10.10">
    <property type="entry name" value="Winged helix-like DNA-binding domain superfamily/Winged helix DNA-binding domain"/>
    <property type="match status" value="1"/>
</dbReference>